<gene>
    <name evidence="1" type="ORF">METHB2_530014</name>
</gene>
<dbReference type="Proteomes" id="UP000494216">
    <property type="component" value="Unassembled WGS sequence"/>
</dbReference>
<keyword evidence="2" id="KW-1185">Reference proteome</keyword>
<evidence type="ECO:0000313" key="1">
    <source>
        <dbReference type="EMBL" id="CAA9891939.1"/>
    </source>
</evidence>
<protein>
    <submittedName>
        <fullName evidence="1">Uncharacterized protein</fullName>
    </submittedName>
</protein>
<sequence>MQSEINIKVGNKAPKDYFDQIKSQIENNNKLISGLSCTEDLTANLAANCIPVDIINMDSEDYSEFLAKRRKLMALKIKAYYFSL</sequence>
<proteinExistence type="predicted"/>
<dbReference type="AlphaFoldDB" id="A0A8S0Y6Q9"/>
<organism evidence="1 2">
    <name type="scientific">Candidatus Methylobacter favarea</name>
    <dbReference type="NCBI Taxonomy" id="2707345"/>
    <lineage>
        <taxon>Bacteria</taxon>
        <taxon>Pseudomonadati</taxon>
        <taxon>Pseudomonadota</taxon>
        <taxon>Gammaproteobacteria</taxon>
        <taxon>Methylococcales</taxon>
        <taxon>Methylococcaceae</taxon>
        <taxon>Methylobacter</taxon>
    </lineage>
</organism>
<dbReference type="EMBL" id="CADCXN010000084">
    <property type="protein sequence ID" value="CAA9891939.1"/>
    <property type="molecule type" value="Genomic_DNA"/>
</dbReference>
<accession>A0A8S0Y6Q9</accession>
<reference evidence="1 2" key="1">
    <citation type="submission" date="2020-02" db="EMBL/GenBank/DDBJ databases">
        <authorList>
            <person name="Hogendoorn C."/>
        </authorList>
    </citation>
    <scope>NUCLEOTIDE SEQUENCE [LARGE SCALE GENOMIC DNA]</scope>
    <source>
        <strain evidence="1">METHB21</strain>
    </source>
</reference>
<dbReference type="RefSeq" id="WP_217426540.1">
    <property type="nucleotide sequence ID" value="NZ_CADCXN010000084.1"/>
</dbReference>
<name>A0A8S0Y6Q9_9GAMM</name>
<evidence type="ECO:0000313" key="2">
    <source>
        <dbReference type="Proteomes" id="UP000494216"/>
    </source>
</evidence>
<comment type="caution">
    <text evidence="1">The sequence shown here is derived from an EMBL/GenBank/DDBJ whole genome shotgun (WGS) entry which is preliminary data.</text>
</comment>